<evidence type="ECO:0000313" key="2">
    <source>
        <dbReference type="Proteomes" id="UP001314903"/>
    </source>
</evidence>
<reference evidence="1 2" key="1">
    <citation type="submission" date="2021-03" db="EMBL/GenBank/DDBJ databases">
        <title>Genomic Encyclopedia of Type Strains, Phase IV (KMG-IV): sequencing the most valuable type-strain genomes for metagenomic binning, comparative biology and taxonomic classification.</title>
        <authorList>
            <person name="Goeker M."/>
        </authorList>
    </citation>
    <scope>NUCLEOTIDE SEQUENCE [LARGE SCALE GENOMIC DNA]</scope>
    <source>
        <strain evidence="1 2">DSM 27512</strain>
    </source>
</reference>
<proteinExistence type="predicted"/>
<organism evidence="1 2">
    <name type="scientific">Acetoanaerobium pronyense</name>
    <dbReference type="NCBI Taxonomy" id="1482736"/>
    <lineage>
        <taxon>Bacteria</taxon>
        <taxon>Bacillati</taxon>
        <taxon>Bacillota</taxon>
        <taxon>Clostridia</taxon>
        <taxon>Peptostreptococcales</taxon>
        <taxon>Filifactoraceae</taxon>
        <taxon>Acetoanaerobium</taxon>
    </lineage>
</organism>
<name>A0ABS4KKX5_9FIRM</name>
<evidence type="ECO:0000313" key="1">
    <source>
        <dbReference type="EMBL" id="MBP2028432.1"/>
    </source>
</evidence>
<gene>
    <name evidence="1" type="ORF">J2Z35_002233</name>
</gene>
<accession>A0ABS4KKX5</accession>
<comment type="caution">
    <text evidence="1">The sequence shown here is derived from an EMBL/GenBank/DDBJ whole genome shotgun (WGS) entry which is preliminary data.</text>
</comment>
<dbReference type="Proteomes" id="UP001314903">
    <property type="component" value="Unassembled WGS sequence"/>
</dbReference>
<sequence>MRYETKKLSKMVDELSTYCLERNVHKIKIELTNQPDRFLIELYAEGFKMTASELQNLKNVLSSHREVEMEEYFWSLAGEGHQSEELGLVASMTDSAEIDLSETNLSIKLVRLKK</sequence>
<keyword evidence="2" id="KW-1185">Reference proteome</keyword>
<protein>
    <submittedName>
        <fullName evidence="1">Uncharacterized protein</fullName>
    </submittedName>
</protein>
<dbReference type="RefSeq" id="WP_209661483.1">
    <property type="nucleotide sequence ID" value="NZ_JAGGLI010000028.1"/>
</dbReference>
<dbReference type="EMBL" id="JAGGLI010000028">
    <property type="protein sequence ID" value="MBP2028432.1"/>
    <property type="molecule type" value="Genomic_DNA"/>
</dbReference>